<accession>A0A5J5GNV8</accession>
<organism evidence="1 2">
    <name type="scientific">Histidinibacterium aquaticum</name>
    <dbReference type="NCBI Taxonomy" id="2613962"/>
    <lineage>
        <taxon>Bacteria</taxon>
        <taxon>Pseudomonadati</taxon>
        <taxon>Pseudomonadota</taxon>
        <taxon>Alphaproteobacteria</taxon>
        <taxon>Rhodobacterales</taxon>
        <taxon>Paracoccaceae</taxon>
        <taxon>Histidinibacterium</taxon>
    </lineage>
</organism>
<name>A0A5J5GNV8_9RHOB</name>
<dbReference type="PANTHER" id="PTHR39324:SF1">
    <property type="entry name" value="CALCIUM DODECIN"/>
    <property type="match status" value="1"/>
</dbReference>
<dbReference type="Proteomes" id="UP000326554">
    <property type="component" value="Unassembled WGS sequence"/>
</dbReference>
<dbReference type="InterPro" id="IPR009923">
    <property type="entry name" value="Dodecin"/>
</dbReference>
<evidence type="ECO:0000313" key="2">
    <source>
        <dbReference type="Proteomes" id="UP000326554"/>
    </source>
</evidence>
<dbReference type="InterPro" id="IPR036694">
    <property type="entry name" value="Dodecin-like_sf"/>
</dbReference>
<dbReference type="InterPro" id="IPR025543">
    <property type="entry name" value="Dodecin-like"/>
</dbReference>
<dbReference type="AlphaFoldDB" id="A0A5J5GNV8"/>
<sequence>MSVAKVTEIIAESPSSFDDAVKQGIDRASKTLKNVQSAWVNEQKVVVENGSIAVYRVALKVTFVLDD</sequence>
<proteinExistence type="predicted"/>
<keyword evidence="2" id="KW-1185">Reference proteome</keyword>
<dbReference type="SUPFAM" id="SSF89807">
    <property type="entry name" value="Dodecin-like"/>
    <property type="match status" value="1"/>
</dbReference>
<reference evidence="1 2" key="1">
    <citation type="submission" date="2019-09" db="EMBL/GenBank/DDBJ databases">
        <authorList>
            <person name="Park J.-S."/>
            <person name="Choi H.-J."/>
        </authorList>
    </citation>
    <scope>NUCLEOTIDE SEQUENCE [LARGE SCALE GENOMIC DNA]</scope>
    <source>
        <strain evidence="1 2">176SS1-4</strain>
    </source>
</reference>
<protein>
    <submittedName>
        <fullName evidence="1">Dodecin domain-containing protein</fullName>
    </submittedName>
</protein>
<comment type="caution">
    <text evidence="1">The sequence shown here is derived from an EMBL/GenBank/DDBJ whole genome shotgun (WGS) entry which is preliminary data.</text>
</comment>
<dbReference type="EMBL" id="VYQE01000001">
    <property type="protein sequence ID" value="KAA9010066.1"/>
    <property type="molecule type" value="Genomic_DNA"/>
</dbReference>
<dbReference type="RefSeq" id="WP_150443550.1">
    <property type="nucleotide sequence ID" value="NZ_VYQE01000001.1"/>
</dbReference>
<evidence type="ECO:0000313" key="1">
    <source>
        <dbReference type="EMBL" id="KAA9010066.1"/>
    </source>
</evidence>
<dbReference type="PANTHER" id="PTHR39324">
    <property type="entry name" value="CALCIUM DODECIN"/>
    <property type="match status" value="1"/>
</dbReference>
<dbReference type="Gene3D" id="3.30.1660.10">
    <property type="entry name" value="Flavin-binding protein dodecin"/>
    <property type="match status" value="1"/>
</dbReference>
<gene>
    <name evidence="1" type="ORF">F3S47_02085</name>
</gene>
<dbReference type="Pfam" id="PF07311">
    <property type="entry name" value="Dodecin"/>
    <property type="match status" value="1"/>
</dbReference>